<feature type="domain" description="Fe2OG dioxygenase" evidence="10">
    <location>
        <begin position="214"/>
        <end position="313"/>
    </location>
</feature>
<dbReference type="InterPro" id="IPR044862">
    <property type="entry name" value="Pro_4_hyd_alph_FE2OG_OXY"/>
</dbReference>
<dbReference type="PANTHER" id="PTHR10869:SF238">
    <property type="entry name" value="PROLYL 4-HYDROXYLASE 6-RELATED"/>
    <property type="match status" value="1"/>
</dbReference>
<dbReference type="InterPro" id="IPR006620">
    <property type="entry name" value="Pro_4_hyd_alph"/>
</dbReference>
<evidence type="ECO:0000256" key="5">
    <source>
        <dbReference type="ARBA" id="ARBA00022964"/>
    </source>
</evidence>
<evidence type="ECO:0000256" key="6">
    <source>
        <dbReference type="ARBA" id="ARBA00023002"/>
    </source>
</evidence>
<keyword evidence="8" id="KW-0325">Glycoprotein</keyword>
<dbReference type="AlphaFoldDB" id="A0A4Y9ELE5"/>
<dbReference type="InterPro" id="IPR045054">
    <property type="entry name" value="P4HA-like"/>
</dbReference>
<dbReference type="GO" id="GO:0004656">
    <property type="term" value="F:procollagen-proline 4-dioxygenase activity"/>
    <property type="evidence" value="ECO:0007669"/>
    <property type="project" value="TreeGrafter"/>
</dbReference>
<dbReference type="InterPro" id="IPR005123">
    <property type="entry name" value="Oxoglu/Fe-dep_dioxygenase_dom"/>
</dbReference>
<dbReference type="GO" id="GO:0005506">
    <property type="term" value="F:iron ion binding"/>
    <property type="evidence" value="ECO:0007669"/>
    <property type="project" value="InterPro"/>
</dbReference>
<evidence type="ECO:0000313" key="11">
    <source>
        <dbReference type="EMBL" id="TFU02857.1"/>
    </source>
</evidence>
<dbReference type="Gene3D" id="2.60.120.620">
    <property type="entry name" value="q2cbj1_9rhob like domain"/>
    <property type="match status" value="1"/>
</dbReference>
<organism evidence="11 12">
    <name type="scientific">Glacieibacterium arshaanense</name>
    <dbReference type="NCBI Taxonomy" id="2511025"/>
    <lineage>
        <taxon>Bacteria</taxon>
        <taxon>Pseudomonadati</taxon>
        <taxon>Pseudomonadota</taxon>
        <taxon>Alphaproteobacteria</taxon>
        <taxon>Sphingomonadales</taxon>
        <taxon>Sphingosinicellaceae</taxon>
        <taxon>Glacieibacterium</taxon>
    </lineage>
</organism>
<keyword evidence="2" id="KW-0479">Metal-binding</keyword>
<keyword evidence="5" id="KW-0223">Dioxygenase</keyword>
<evidence type="ECO:0000256" key="3">
    <source>
        <dbReference type="ARBA" id="ARBA00022824"/>
    </source>
</evidence>
<gene>
    <name evidence="11" type="ORF">EUV02_06485</name>
</gene>
<protein>
    <recommendedName>
        <fullName evidence="10">Fe2OG dioxygenase domain-containing protein</fullName>
    </recommendedName>
</protein>
<dbReference type="OrthoDB" id="269774at2"/>
<dbReference type="GO" id="GO:0031418">
    <property type="term" value="F:L-ascorbic acid binding"/>
    <property type="evidence" value="ECO:0007669"/>
    <property type="project" value="UniProtKB-KW"/>
</dbReference>
<evidence type="ECO:0000256" key="7">
    <source>
        <dbReference type="ARBA" id="ARBA00023004"/>
    </source>
</evidence>
<dbReference type="InterPro" id="IPR011990">
    <property type="entry name" value="TPR-like_helical_dom_sf"/>
</dbReference>
<reference evidence="11 12" key="1">
    <citation type="submission" date="2019-02" db="EMBL/GenBank/DDBJ databases">
        <title>Polymorphobacter sp. isolated from the lake at the Tibet of China.</title>
        <authorList>
            <person name="Li A."/>
        </authorList>
    </citation>
    <scope>NUCLEOTIDE SEQUENCE [LARGE SCALE GENOMIC DNA]</scope>
    <source>
        <strain evidence="11 12">DJ1R-1</strain>
    </source>
</reference>
<dbReference type="EMBL" id="SIHO01000002">
    <property type="protein sequence ID" value="TFU02857.1"/>
    <property type="molecule type" value="Genomic_DNA"/>
</dbReference>
<dbReference type="Pfam" id="PF13640">
    <property type="entry name" value="2OG-FeII_Oxy_3"/>
    <property type="match status" value="1"/>
</dbReference>
<dbReference type="Gene3D" id="1.25.40.10">
    <property type="entry name" value="Tetratricopeptide repeat domain"/>
    <property type="match status" value="1"/>
</dbReference>
<keyword evidence="12" id="KW-1185">Reference proteome</keyword>
<evidence type="ECO:0000256" key="8">
    <source>
        <dbReference type="ARBA" id="ARBA00023180"/>
    </source>
</evidence>
<feature type="region of interest" description="Disordered" evidence="9">
    <location>
        <begin position="166"/>
        <end position="188"/>
    </location>
</feature>
<comment type="caution">
    <text evidence="11">The sequence shown here is derived from an EMBL/GenBank/DDBJ whole genome shotgun (WGS) entry which is preliminary data.</text>
</comment>
<keyword evidence="4" id="KW-0847">Vitamin C</keyword>
<proteinExistence type="predicted"/>
<dbReference type="SUPFAM" id="SSF81901">
    <property type="entry name" value="HCP-like"/>
    <property type="match status" value="1"/>
</dbReference>
<evidence type="ECO:0000256" key="2">
    <source>
        <dbReference type="ARBA" id="ARBA00022723"/>
    </source>
</evidence>
<evidence type="ECO:0000256" key="4">
    <source>
        <dbReference type="ARBA" id="ARBA00022896"/>
    </source>
</evidence>
<sequence length="322" mass="34955">MSVAARAEALVRAGRGLEARALIEDAAFRGDGVALLLMAFWRLYGVNGPRDWVEMHRLLDRAIAAGHTPALTLKATLTANGTGVPADWEAAMRLLTKAAKRDAPAKAQLELLKAQDAVDNAGAGRALPAPQRLADSPDAVLYPGLVRPAECRWLIAAATPEIRPSTIVDPVTGQSRPDPMRRAGATNLGPERVDPVVQMLLQRLARASDTTLPQFEAMAVLRYQPGDEYRDHLDTLPGVENQRHTTVLTYLNDDYDGGATVFPESGLSVKGKRGDVLVFRNLDSAGRPDPATRHAGTPVTRGTKWLSSCWIRQRAYDSWSAR</sequence>
<evidence type="ECO:0000256" key="9">
    <source>
        <dbReference type="SAM" id="MobiDB-lite"/>
    </source>
</evidence>
<evidence type="ECO:0000313" key="12">
    <source>
        <dbReference type="Proteomes" id="UP000297737"/>
    </source>
</evidence>
<keyword evidence="6" id="KW-0560">Oxidoreductase</keyword>
<keyword evidence="7" id="KW-0408">Iron</keyword>
<accession>A0A4Y9ELE5</accession>
<dbReference type="SMART" id="SM00702">
    <property type="entry name" value="P4Hc"/>
    <property type="match status" value="1"/>
</dbReference>
<evidence type="ECO:0000259" key="10">
    <source>
        <dbReference type="PROSITE" id="PS51471"/>
    </source>
</evidence>
<comment type="cofactor">
    <cofactor evidence="1">
        <name>L-ascorbate</name>
        <dbReference type="ChEBI" id="CHEBI:38290"/>
    </cofactor>
</comment>
<dbReference type="PROSITE" id="PS51471">
    <property type="entry name" value="FE2OG_OXY"/>
    <property type="match status" value="1"/>
</dbReference>
<dbReference type="Proteomes" id="UP000297737">
    <property type="component" value="Unassembled WGS sequence"/>
</dbReference>
<name>A0A4Y9ELE5_9SPHN</name>
<evidence type="ECO:0000256" key="1">
    <source>
        <dbReference type="ARBA" id="ARBA00001961"/>
    </source>
</evidence>
<keyword evidence="3" id="KW-0256">Endoplasmic reticulum</keyword>
<dbReference type="PANTHER" id="PTHR10869">
    <property type="entry name" value="PROLYL 4-HYDROXYLASE ALPHA SUBUNIT"/>
    <property type="match status" value="1"/>
</dbReference>